<evidence type="ECO:0000256" key="1">
    <source>
        <dbReference type="SAM" id="MobiDB-lite"/>
    </source>
</evidence>
<protein>
    <submittedName>
        <fullName evidence="2">Uncharacterized protein</fullName>
    </submittedName>
</protein>
<dbReference type="Proteomes" id="UP000831537">
    <property type="component" value="Chromosome"/>
</dbReference>
<keyword evidence="3" id="KW-1185">Reference proteome</keyword>
<dbReference type="RefSeq" id="WP_244745784.1">
    <property type="nucleotide sequence ID" value="NZ_CP095071.1"/>
</dbReference>
<organism evidence="2 3">
    <name type="scientific">Gracilibacillus salinarum</name>
    <dbReference type="NCBI Taxonomy" id="2932255"/>
    <lineage>
        <taxon>Bacteria</taxon>
        <taxon>Bacillati</taxon>
        <taxon>Bacillota</taxon>
        <taxon>Bacilli</taxon>
        <taxon>Bacillales</taxon>
        <taxon>Bacillaceae</taxon>
        <taxon>Gracilibacillus</taxon>
    </lineage>
</organism>
<dbReference type="EMBL" id="CP095071">
    <property type="protein sequence ID" value="UOQ85665.1"/>
    <property type="molecule type" value="Genomic_DNA"/>
</dbReference>
<proteinExistence type="predicted"/>
<evidence type="ECO:0000313" key="3">
    <source>
        <dbReference type="Proteomes" id="UP000831537"/>
    </source>
</evidence>
<reference evidence="2 3" key="1">
    <citation type="submission" date="2022-04" db="EMBL/GenBank/DDBJ databases">
        <title>Gracilibacillus sp. isolated from saltern.</title>
        <authorList>
            <person name="Won M."/>
            <person name="Lee C.-M."/>
            <person name="Woen H.-Y."/>
            <person name="Kwon S.-W."/>
        </authorList>
    </citation>
    <scope>NUCLEOTIDE SEQUENCE [LARGE SCALE GENOMIC DNA]</scope>
    <source>
        <strain evidence="2 3">SSPM10-3</strain>
    </source>
</reference>
<accession>A0ABY4GNC1</accession>
<gene>
    <name evidence="2" type="ORF">MUN87_01800</name>
</gene>
<feature type="region of interest" description="Disordered" evidence="1">
    <location>
        <begin position="54"/>
        <end position="75"/>
    </location>
</feature>
<sequence>MEKPAGLSYKNNAIYAVYKGEKMLVTGTAGECAKELEVTADYIHYMVTPTGKRRLASRKNPNQATTADIIDFERR</sequence>
<name>A0ABY4GNC1_9BACI</name>
<evidence type="ECO:0000313" key="2">
    <source>
        <dbReference type="EMBL" id="UOQ85665.1"/>
    </source>
</evidence>